<dbReference type="EMBL" id="CAEZSR010000010">
    <property type="protein sequence ID" value="CAB4543915.1"/>
    <property type="molecule type" value="Genomic_DNA"/>
</dbReference>
<name>A0A6J6BYL8_9ZZZZ</name>
<dbReference type="SUPFAM" id="SSF55920">
    <property type="entry name" value="Creatinase/aminopeptidase"/>
    <property type="match status" value="1"/>
</dbReference>
<dbReference type="PANTHER" id="PTHR43330">
    <property type="entry name" value="METHIONINE AMINOPEPTIDASE"/>
    <property type="match status" value="1"/>
</dbReference>
<keyword evidence="2" id="KW-0645">Protease</keyword>
<dbReference type="PANTHER" id="PTHR43330:SF8">
    <property type="entry name" value="METHIONINE AMINOPEPTIDASE 1D, MITOCHONDRIAL"/>
    <property type="match status" value="1"/>
</dbReference>
<dbReference type="NCBIfam" id="TIGR00500">
    <property type="entry name" value="met_pdase_I"/>
    <property type="match status" value="1"/>
</dbReference>
<protein>
    <submittedName>
        <fullName evidence="6">Unannotated protein</fullName>
    </submittedName>
</protein>
<evidence type="ECO:0000256" key="3">
    <source>
        <dbReference type="ARBA" id="ARBA00022723"/>
    </source>
</evidence>
<evidence type="ECO:0000259" key="5">
    <source>
        <dbReference type="Pfam" id="PF00557"/>
    </source>
</evidence>
<keyword evidence="4" id="KW-0378">Hydrolase</keyword>
<dbReference type="InterPro" id="IPR002467">
    <property type="entry name" value="Pept_M24A_MAP1"/>
</dbReference>
<dbReference type="InterPro" id="IPR004027">
    <property type="entry name" value="SEC_C_motif"/>
</dbReference>
<keyword evidence="3" id="KW-0479">Metal-binding</keyword>
<gene>
    <name evidence="6" type="ORF">UFOPK1493_00509</name>
</gene>
<dbReference type="SUPFAM" id="SSF103642">
    <property type="entry name" value="Sec-C motif"/>
    <property type="match status" value="1"/>
</dbReference>
<evidence type="ECO:0000256" key="2">
    <source>
        <dbReference type="ARBA" id="ARBA00022670"/>
    </source>
</evidence>
<dbReference type="CDD" id="cd01086">
    <property type="entry name" value="MetAP1"/>
    <property type="match status" value="1"/>
</dbReference>
<accession>A0A6J6BYL8</accession>
<dbReference type="HAMAP" id="MF_01974">
    <property type="entry name" value="MetAP_1"/>
    <property type="match status" value="1"/>
</dbReference>
<organism evidence="6">
    <name type="scientific">freshwater metagenome</name>
    <dbReference type="NCBI Taxonomy" id="449393"/>
    <lineage>
        <taxon>unclassified sequences</taxon>
        <taxon>metagenomes</taxon>
        <taxon>ecological metagenomes</taxon>
    </lineage>
</organism>
<reference evidence="6" key="1">
    <citation type="submission" date="2020-05" db="EMBL/GenBank/DDBJ databases">
        <authorList>
            <person name="Chiriac C."/>
            <person name="Salcher M."/>
            <person name="Ghai R."/>
            <person name="Kavagutti S V."/>
        </authorList>
    </citation>
    <scope>NUCLEOTIDE SEQUENCE</scope>
</reference>
<evidence type="ECO:0000256" key="4">
    <source>
        <dbReference type="ARBA" id="ARBA00022801"/>
    </source>
</evidence>
<dbReference type="InterPro" id="IPR036005">
    <property type="entry name" value="Creatinase/aminopeptidase-like"/>
</dbReference>
<dbReference type="PROSITE" id="PS00680">
    <property type="entry name" value="MAP_1"/>
    <property type="match status" value="1"/>
</dbReference>
<dbReference type="Gene3D" id="3.10.450.50">
    <property type="match status" value="1"/>
</dbReference>
<proteinExistence type="inferred from homology"/>
<dbReference type="GO" id="GO:0046872">
    <property type="term" value="F:metal ion binding"/>
    <property type="evidence" value="ECO:0007669"/>
    <property type="project" value="UniProtKB-KW"/>
</dbReference>
<dbReference type="PRINTS" id="PR00599">
    <property type="entry name" value="MAPEPTIDASE"/>
</dbReference>
<dbReference type="InterPro" id="IPR001714">
    <property type="entry name" value="Pept_M24_MAP"/>
</dbReference>
<keyword evidence="1" id="KW-0031">Aminopeptidase</keyword>
<dbReference type="InterPro" id="IPR000994">
    <property type="entry name" value="Pept_M24"/>
</dbReference>
<sequence length="377" mass="41601">MTDTTLRLSTGDVIGTTRSSRLFRTRVPRPAGTVRLGPERTGAARTNLSPVLQHAQPPAVLPQANEPCWCGSGRKYKRCHKPLEGRVLQGVVSPRLEVPAHIERPPYADTGIVQRWAEPRVKSPEVIERMRHAGHTAAAVLRLAGEFVRPGITTDEIDRYVHQLCIDRGAYPSPLNYNGFPKSVCTSANEVICHGIPDSRVLQDGDILNIDVTCYVGGVHGDTNATFFVGDVDPASRHLVQVTEECTWYGIEAVVPGRPLSDIGRAIESHAKKHRYGVVKAFIGHGIGEQFHTDIQVLHYYDQRANMIMRPGMTFTIEPMITMGTWQHKMVFDDDWTAVTADGKRTAQFEHTCLVTDDGVEVLTASGGASPSAPWRR</sequence>
<dbReference type="Pfam" id="PF00557">
    <property type="entry name" value="Peptidase_M24"/>
    <property type="match status" value="1"/>
</dbReference>
<dbReference type="GO" id="GO:0006508">
    <property type="term" value="P:proteolysis"/>
    <property type="evidence" value="ECO:0007669"/>
    <property type="project" value="UniProtKB-KW"/>
</dbReference>
<dbReference type="Gene3D" id="3.90.230.10">
    <property type="entry name" value="Creatinase/methionine aminopeptidase superfamily"/>
    <property type="match status" value="1"/>
</dbReference>
<dbReference type="GO" id="GO:0070006">
    <property type="term" value="F:metalloaminopeptidase activity"/>
    <property type="evidence" value="ECO:0007669"/>
    <property type="project" value="InterPro"/>
</dbReference>
<evidence type="ECO:0000313" key="6">
    <source>
        <dbReference type="EMBL" id="CAB4543915.1"/>
    </source>
</evidence>
<dbReference type="AlphaFoldDB" id="A0A6J6BYL8"/>
<feature type="domain" description="Peptidase M24" evidence="5">
    <location>
        <begin position="128"/>
        <end position="357"/>
    </location>
</feature>
<dbReference type="Pfam" id="PF02810">
    <property type="entry name" value="SEC-C"/>
    <property type="match status" value="1"/>
</dbReference>
<evidence type="ECO:0000256" key="1">
    <source>
        <dbReference type="ARBA" id="ARBA00022438"/>
    </source>
</evidence>